<dbReference type="RefSeq" id="WP_168152008.1">
    <property type="nucleotide sequence ID" value="NZ_JAAWVT010000004.1"/>
</dbReference>
<feature type="transmembrane region" description="Helical" evidence="6">
    <location>
        <begin position="327"/>
        <end position="348"/>
    </location>
</feature>
<reference evidence="8 9" key="1">
    <citation type="submission" date="2020-04" db="EMBL/GenBank/DDBJ databases">
        <title>Paeniglutamicibacter sp. ANT13_2, a novel actinomycete isolated from sediment in Antarctica.</title>
        <authorList>
            <person name="Sakdapetsiri C."/>
            <person name="Pinyakong O."/>
        </authorList>
    </citation>
    <scope>NUCLEOTIDE SEQUENCE [LARGE SCALE GENOMIC DNA]</scope>
    <source>
        <strain evidence="8 9">ANT13_2</strain>
    </source>
</reference>
<dbReference type="Pfam" id="PF07690">
    <property type="entry name" value="MFS_1"/>
    <property type="match status" value="1"/>
</dbReference>
<dbReference type="EMBL" id="JAAWVT010000004">
    <property type="protein sequence ID" value="NKG21195.1"/>
    <property type="molecule type" value="Genomic_DNA"/>
</dbReference>
<evidence type="ECO:0000256" key="4">
    <source>
        <dbReference type="ARBA" id="ARBA00022989"/>
    </source>
</evidence>
<name>A0ABX1G6D1_9MICC</name>
<dbReference type="PANTHER" id="PTHR23513">
    <property type="entry name" value="INTEGRAL MEMBRANE EFFLUX PROTEIN-RELATED"/>
    <property type="match status" value="1"/>
</dbReference>
<gene>
    <name evidence="8" type="ORF">HED64_10820</name>
</gene>
<keyword evidence="5 6" id="KW-0472">Membrane</keyword>
<proteinExistence type="predicted"/>
<comment type="subcellular location">
    <subcellularLocation>
        <location evidence="1">Cell membrane</location>
        <topology evidence="1">Multi-pass membrane protein</topology>
    </subcellularLocation>
</comment>
<keyword evidence="2" id="KW-1003">Cell membrane</keyword>
<keyword evidence="9" id="KW-1185">Reference proteome</keyword>
<evidence type="ECO:0000313" key="9">
    <source>
        <dbReference type="Proteomes" id="UP000746595"/>
    </source>
</evidence>
<feature type="transmembrane region" description="Helical" evidence="6">
    <location>
        <begin position="52"/>
        <end position="75"/>
    </location>
</feature>
<feature type="transmembrane region" description="Helical" evidence="6">
    <location>
        <begin position="389"/>
        <end position="412"/>
    </location>
</feature>
<feature type="transmembrane region" description="Helical" evidence="6">
    <location>
        <begin position="18"/>
        <end position="46"/>
    </location>
</feature>
<keyword evidence="3 6" id="KW-0812">Transmembrane</keyword>
<feature type="transmembrane region" description="Helical" evidence="6">
    <location>
        <begin position="360"/>
        <end position="383"/>
    </location>
</feature>
<dbReference type="InterPro" id="IPR011701">
    <property type="entry name" value="MFS"/>
</dbReference>
<comment type="caution">
    <text evidence="8">The sequence shown here is derived from an EMBL/GenBank/DDBJ whole genome shotgun (WGS) entry which is preliminary data.</text>
</comment>
<feature type="transmembrane region" description="Helical" evidence="6">
    <location>
        <begin position="244"/>
        <end position="266"/>
    </location>
</feature>
<accession>A0ABX1G6D1</accession>
<feature type="transmembrane region" description="Helical" evidence="6">
    <location>
        <begin position="272"/>
        <end position="293"/>
    </location>
</feature>
<feature type="domain" description="Major facilitator superfamily (MFS) profile" evidence="7">
    <location>
        <begin position="1"/>
        <end position="418"/>
    </location>
</feature>
<evidence type="ECO:0000259" key="7">
    <source>
        <dbReference type="PROSITE" id="PS50850"/>
    </source>
</evidence>
<keyword evidence="4 6" id="KW-1133">Transmembrane helix</keyword>
<protein>
    <submittedName>
        <fullName evidence="8">MFS transporter</fullName>
    </submittedName>
</protein>
<dbReference type="SUPFAM" id="SSF103473">
    <property type="entry name" value="MFS general substrate transporter"/>
    <property type="match status" value="1"/>
</dbReference>
<dbReference type="InterPro" id="IPR020846">
    <property type="entry name" value="MFS_dom"/>
</dbReference>
<sequence length="434" mass="44530">MTSSTNTRIIPLWRQRRYLLWLGSDTGSALGMSLQWFAVPLVALIVTNSPTQAGLITAIGQLGRVVCTMPGGILADSKDRRTLMILGGLLGAVGGVGLMITSLGGHLGFWSLLILHLLMSVRNGLFGSASDAALKDIVPESQLPGALAANQGRDAVISLAGGPLGGLLLSVSQAVTFGALALAHVVAATCAKSLPATAPLSLPAPDRRSSGKSKNGPLGALKESLAEGLSGLTWLLRRRDLRGVLMISTLLNLGINASITSVIFGLQQRGESAGIIGVVSASLGVGMLLGSLPAAALLKWLPTGVAVCVGLLFTAGAMSLMPFTTSVPWICALFGISIIGAPTINAGLGGYLMTAIPSALLGRATSASALLSMAAVPLAPLIAGFGYTAWGWSGLLLFCAGICVFATILAIANRPLRTLPQQQEWSRHAANFDV</sequence>
<evidence type="ECO:0000256" key="2">
    <source>
        <dbReference type="ARBA" id="ARBA00022475"/>
    </source>
</evidence>
<evidence type="ECO:0000313" key="8">
    <source>
        <dbReference type="EMBL" id="NKG21195.1"/>
    </source>
</evidence>
<dbReference type="Proteomes" id="UP000746595">
    <property type="component" value="Unassembled WGS sequence"/>
</dbReference>
<evidence type="ECO:0000256" key="5">
    <source>
        <dbReference type="ARBA" id="ARBA00023136"/>
    </source>
</evidence>
<feature type="transmembrane region" description="Helical" evidence="6">
    <location>
        <begin position="82"/>
        <end position="101"/>
    </location>
</feature>
<feature type="transmembrane region" description="Helical" evidence="6">
    <location>
        <begin position="300"/>
        <end position="321"/>
    </location>
</feature>
<evidence type="ECO:0000256" key="1">
    <source>
        <dbReference type="ARBA" id="ARBA00004651"/>
    </source>
</evidence>
<organism evidence="8 9">
    <name type="scientific">Paeniglutamicibacter terrestris</name>
    <dbReference type="NCBI Taxonomy" id="2723403"/>
    <lineage>
        <taxon>Bacteria</taxon>
        <taxon>Bacillati</taxon>
        <taxon>Actinomycetota</taxon>
        <taxon>Actinomycetes</taxon>
        <taxon>Micrococcales</taxon>
        <taxon>Micrococcaceae</taxon>
        <taxon>Paeniglutamicibacter</taxon>
    </lineage>
</organism>
<dbReference type="InterPro" id="IPR036259">
    <property type="entry name" value="MFS_trans_sf"/>
</dbReference>
<dbReference type="PROSITE" id="PS50850">
    <property type="entry name" value="MFS"/>
    <property type="match status" value="1"/>
</dbReference>
<evidence type="ECO:0000256" key="6">
    <source>
        <dbReference type="SAM" id="Phobius"/>
    </source>
</evidence>
<dbReference type="CDD" id="cd06173">
    <property type="entry name" value="MFS_MefA_like"/>
    <property type="match status" value="1"/>
</dbReference>
<dbReference type="Gene3D" id="1.20.1250.20">
    <property type="entry name" value="MFS general substrate transporter like domains"/>
    <property type="match status" value="1"/>
</dbReference>
<evidence type="ECO:0000256" key="3">
    <source>
        <dbReference type="ARBA" id="ARBA00022692"/>
    </source>
</evidence>
<dbReference type="PANTHER" id="PTHR23513:SF6">
    <property type="entry name" value="MAJOR FACILITATOR SUPERFAMILY ASSOCIATED DOMAIN-CONTAINING PROTEIN"/>
    <property type="match status" value="1"/>
</dbReference>